<reference evidence="2" key="1">
    <citation type="submission" date="2020-08" db="EMBL/GenBank/DDBJ databases">
        <title>Multicomponent nature underlies the extraordinary mechanical properties of spider dragline silk.</title>
        <authorList>
            <person name="Kono N."/>
            <person name="Nakamura H."/>
            <person name="Mori M."/>
            <person name="Yoshida Y."/>
            <person name="Ohtoshi R."/>
            <person name="Malay A.D."/>
            <person name="Moran D.A.P."/>
            <person name="Tomita M."/>
            <person name="Numata K."/>
            <person name="Arakawa K."/>
        </authorList>
    </citation>
    <scope>NUCLEOTIDE SEQUENCE</scope>
</reference>
<feature type="transmembrane region" description="Helical" evidence="1">
    <location>
        <begin position="41"/>
        <end position="61"/>
    </location>
</feature>
<dbReference type="AlphaFoldDB" id="A0A8X7BV38"/>
<evidence type="ECO:0000313" key="3">
    <source>
        <dbReference type="Proteomes" id="UP000886998"/>
    </source>
</evidence>
<sequence length="81" mass="9099">MDFKGFGPPIRWTTIRLLAIFLSEVSTLSRKMMTRSSVPLTLLRLLTTLLFGVSTLVVKTWPSKWFSSGPDWSPLGLHCSS</sequence>
<accession>A0A8X7BV38</accession>
<protein>
    <submittedName>
        <fullName evidence="2">Uncharacterized protein</fullName>
    </submittedName>
</protein>
<proteinExistence type="predicted"/>
<comment type="caution">
    <text evidence="2">The sequence shown here is derived from an EMBL/GenBank/DDBJ whole genome shotgun (WGS) entry which is preliminary data.</text>
</comment>
<keyword evidence="1" id="KW-0472">Membrane</keyword>
<organism evidence="2 3">
    <name type="scientific">Trichonephila inaurata madagascariensis</name>
    <dbReference type="NCBI Taxonomy" id="2747483"/>
    <lineage>
        <taxon>Eukaryota</taxon>
        <taxon>Metazoa</taxon>
        <taxon>Ecdysozoa</taxon>
        <taxon>Arthropoda</taxon>
        <taxon>Chelicerata</taxon>
        <taxon>Arachnida</taxon>
        <taxon>Araneae</taxon>
        <taxon>Araneomorphae</taxon>
        <taxon>Entelegynae</taxon>
        <taxon>Araneoidea</taxon>
        <taxon>Nephilidae</taxon>
        <taxon>Trichonephila</taxon>
        <taxon>Trichonephila inaurata</taxon>
    </lineage>
</organism>
<dbReference type="EMBL" id="BMAV01003825">
    <property type="protein sequence ID" value="GFY43727.1"/>
    <property type="molecule type" value="Genomic_DNA"/>
</dbReference>
<keyword evidence="1" id="KW-0812">Transmembrane</keyword>
<name>A0A8X7BV38_9ARAC</name>
<evidence type="ECO:0000313" key="2">
    <source>
        <dbReference type="EMBL" id="GFY43727.1"/>
    </source>
</evidence>
<evidence type="ECO:0000256" key="1">
    <source>
        <dbReference type="SAM" id="Phobius"/>
    </source>
</evidence>
<gene>
    <name evidence="2" type="ORF">TNIN_214291</name>
</gene>
<keyword evidence="1" id="KW-1133">Transmembrane helix</keyword>
<keyword evidence="3" id="KW-1185">Reference proteome</keyword>
<dbReference type="Proteomes" id="UP000886998">
    <property type="component" value="Unassembled WGS sequence"/>
</dbReference>